<gene>
    <name evidence="1" type="ORF">JIV24_11405</name>
</gene>
<accession>A0ABS1HK10</accession>
<comment type="caution">
    <text evidence="1">The sequence shown here is derived from an EMBL/GenBank/DDBJ whole genome shotgun (WGS) entry which is preliminary data.</text>
</comment>
<dbReference type="Proteomes" id="UP000605676">
    <property type="component" value="Unassembled WGS sequence"/>
</dbReference>
<dbReference type="RefSeq" id="WP_200465170.1">
    <property type="nucleotide sequence ID" value="NZ_JAENRR010000024.1"/>
</dbReference>
<protein>
    <submittedName>
        <fullName evidence="1">Uncharacterized protein</fullName>
    </submittedName>
</protein>
<evidence type="ECO:0000313" key="2">
    <source>
        <dbReference type="Proteomes" id="UP000605676"/>
    </source>
</evidence>
<organism evidence="1 2">
    <name type="scientific">Carboxylicivirga marina</name>
    <dbReference type="NCBI Taxonomy" id="2800988"/>
    <lineage>
        <taxon>Bacteria</taxon>
        <taxon>Pseudomonadati</taxon>
        <taxon>Bacteroidota</taxon>
        <taxon>Bacteroidia</taxon>
        <taxon>Marinilabiliales</taxon>
        <taxon>Marinilabiliaceae</taxon>
        <taxon>Carboxylicivirga</taxon>
    </lineage>
</organism>
<evidence type="ECO:0000313" key="1">
    <source>
        <dbReference type="EMBL" id="MBK3517940.1"/>
    </source>
</evidence>
<name>A0ABS1HK10_9BACT</name>
<keyword evidence="2" id="KW-1185">Reference proteome</keyword>
<sequence>MTTLIITTFALLAFGLWFWKRGLSLLAEKNAAKELEKTLFPNGDTEKHAILDSLCQITKDKYSKELLLDYFLKIKGLQVVNMYDPVNFWTRKFLMSPTKLKLNYFEQVKFYESFLNFPEASARIMTPTTEDNDYITSESNGGFFKKKQLA</sequence>
<reference evidence="1 2" key="1">
    <citation type="submission" date="2021-01" db="EMBL/GenBank/DDBJ databases">
        <title>Carboxyliciviraga sp.nov., isolated from coastal sediments.</title>
        <authorList>
            <person name="Lu D."/>
            <person name="Zhang T."/>
        </authorList>
    </citation>
    <scope>NUCLEOTIDE SEQUENCE [LARGE SCALE GENOMIC DNA]</scope>
    <source>
        <strain evidence="1 2">N1Y132</strain>
    </source>
</reference>
<dbReference type="EMBL" id="JAENRR010000024">
    <property type="protein sequence ID" value="MBK3517940.1"/>
    <property type="molecule type" value="Genomic_DNA"/>
</dbReference>
<proteinExistence type="predicted"/>